<feature type="compositionally biased region" description="Acidic residues" evidence="1">
    <location>
        <begin position="605"/>
        <end position="615"/>
    </location>
</feature>
<dbReference type="InterPro" id="IPR012340">
    <property type="entry name" value="NA-bd_OB-fold"/>
</dbReference>
<proteinExistence type="predicted"/>
<dbReference type="AlphaFoldDB" id="A0A8C5WBB4"/>
<keyword evidence="3" id="KW-1185">Reference proteome</keyword>
<feature type="compositionally biased region" description="Basic and acidic residues" evidence="1">
    <location>
        <begin position="582"/>
        <end position="595"/>
    </location>
</feature>
<dbReference type="Proteomes" id="UP000694569">
    <property type="component" value="Unplaced"/>
</dbReference>
<dbReference type="Ensembl" id="ENSLLET00000027287.1">
    <property type="protein sequence ID" value="ENSLLEP00000026280.1"/>
    <property type="gene ID" value="ENSLLEG00000016672.1"/>
</dbReference>
<sequence>MQEQLAEFEARSPGSALTRSPGLSAQTGRSWIRLAREQLRVSPSLRLLLREPQPVLVLAVERYLGEGARPAAATYYYDVTLWDGTERDIWHLSPELGHLVQRNALRCGLRVSISCCSYRFLDKRLAAGLVCIDGLQLGEDAFPEAPGGQLGRGGQEPLRGSKKHYLPLWNNQDPYGEIWKQSREAEEALSVSVSRICSLQHLENIWRSKTTLPPLLVRIMYKSRLRYFGKPDRKTDIPYQAYFEVADHSGMMSLVLWNSLCPEWFNTLEIGKVILLQKYAVKNSYPNRTLPTPADSQVKRLPSLEISLNARDPPCSINVIKENLVRPEWRLPAVKYHFVTRAELRDLPHNRVCDVIGLVTFVGRCERKRVADDSEDFWLYRWIQVIDGTTDEPFLLEIFATSQPDIFENIHPMSYLVCTQMRVLREDPLEPTGSVHLTTTNESQVFISGHHKGQPYVSDQKVKNFIEWMKNQTEAEMKKKVTIGGYFPLPPTPATFLKYCNENKVESVLTSFDELKKVIEHLHYREHKRIALQGMIVALKFAEYDSVARNALEKEAHPASVDGKKPVANDLSTLLLQHAAEEHVLQPKEMDTDSSKRRKRPHELSDDDLESEEPDFEHRALEPDLSDVASQDTAEEGSEISKSSELLWESNLWSEVGTSLTDHLRHNRVFPESIPRKFDYLHKDVLIHHYNLHPARLSTVMCQSKKRLQEFTPANSIGHCELTILSLNQNLAIDVVALPLFCSDHSYMFTINPTSNNVNFPCPGVSAERRSEGTTQTLFSSEGDWVKFVRAHDGIHVVCILDLCHLGEDNVEVCLNKIYNPANEAGDIA</sequence>
<reference evidence="2" key="2">
    <citation type="submission" date="2025-09" db="UniProtKB">
        <authorList>
            <consortium name="Ensembl"/>
        </authorList>
    </citation>
    <scope>IDENTIFICATION</scope>
</reference>
<dbReference type="InterPro" id="IPR040893">
    <property type="entry name" value="RADX"/>
</dbReference>
<dbReference type="GO" id="GO:0003697">
    <property type="term" value="F:single-stranded DNA binding"/>
    <property type="evidence" value="ECO:0007669"/>
    <property type="project" value="InterPro"/>
</dbReference>
<dbReference type="Pfam" id="PF17659">
    <property type="entry name" value="RADX"/>
    <property type="match status" value="1"/>
</dbReference>
<dbReference type="GeneTree" id="ENSGT00390000005094"/>
<accession>A0A8C5WBB4</accession>
<dbReference type="Gene3D" id="2.40.50.140">
    <property type="entry name" value="Nucleic acid-binding proteins"/>
    <property type="match status" value="1"/>
</dbReference>
<evidence type="ECO:0000256" key="1">
    <source>
        <dbReference type="SAM" id="MobiDB-lite"/>
    </source>
</evidence>
<dbReference type="PANTHER" id="PTHR14944">
    <property type="entry name" value="RPA-RELATED PROTEIN RADX"/>
    <property type="match status" value="1"/>
</dbReference>
<evidence type="ECO:0000313" key="3">
    <source>
        <dbReference type="Proteomes" id="UP000694569"/>
    </source>
</evidence>
<name>A0A8C5WBB4_9ANUR</name>
<feature type="region of interest" description="Disordered" evidence="1">
    <location>
        <begin position="582"/>
        <end position="642"/>
    </location>
</feature>
<dbReference type="OrthoDB" id="5965770at2759"/>
<reference evidence="2" key="1">
    <citation type="submission" date="2025-08" db="UniProtKB">
        <authorList>
            <consortium name="Ensembl"/>
        </authorList>
    </citation>
    <scope>IDENTIFICATION</scope>
</reference>
<evidence type="ECO:0000313" key="2">
    <source>
        <dbReference type="Ensembl" id="ENSLLEP00000026280.1"/>
    </source>
</evidence>
<protein>
    <submittedName>
        <fullName evidence="2">RPA1 related single stranded DNA binding protein, X-linked</fullName>
    </submittedName>
</protein>
<dbReference type="PANTHER" id="PTHR14944:SF2">
    <property type="entry name" value="RPA-RELATED PROTEIN RADX"/>
    <property type="match status" value="1"/>
</dbReference>
<gene>
    <name evidence="2" type="primary">RADX</name>
</gene>
<organism evidence="2 3">
    <name type="scientific">Leptobrachium leishanense</name>
    <name type="common">Leishan spiny toad</name>
    <dbReference type="NCBI Taxonomy" id="445787"/>
    <lineage>
        <taxon>Eukaryota</taxon>
        <taxon>Metazoa</taxon>
        <taxon>Chordata</taxon>
        <taxon>Craniata</taxon>
        <taxon>Vertebrata</taxon>
        <taxon>Euteleostomi</taxon>
        <taxon>Amphibia</taxon>
        <taxon>Batrachia</taxon>
        <taxon>Anura</taxon>
        <taxon>Pelobatoidea</taxon>
        <taxon>Megophryidae</taxon>
        <taxon>Leptobrachium</taxon>
    </lineage>
</organism>